<keyword evidence="1" id="KW-0732">Signal</keyword>
<dbReference type="EMBL" id="CAOJ01011671">
    <property type="protein sequence ID" value="CCO33548.1"/>
    <property type="molecule type" value="Genomic_DNA"/>
</dbReference>
<accession>M5C0R8</accession>
<feature type="chain" id="PRO_5004063745" evidence="1">
    <location>
        <begin position="24"/>
        <end position="107"/>
    </location>
</feature>
<sequence>MVLLPKRTLSAFVLFGVTGLLSSSPVIASEAGVGVSVGADIDPTSILDLSLDLDLDLTLGGGDKRCSTRGTAKPSDPYWVEAIKHRGSAPYSDNPAGYKVNNTIKTL</sequence>
<evidence type="ECO:0000256" key="1">
    <source>
        <dbReference type="SAM" id="SignalP"/>
    </source>
</evidence>
<reference evidence="2 3" key="1">
    <citation type="journal article" date="2013" name="J. Biotechnol.">
        <title>Establishment and interpretation of the genome sequence of the phytopathogenic fungus Rhizoctonia solani AG1-IB isolate 7/3/14.</title>
        <authorList>
            <person name="Wibberg D.W."/>
            <person name="Jelonek L.J."/>
            <person name="Rupp O.R."/>
            <person name="Hennig M.H."/>
            <person name="Eikmeyer F.E."/>
            <person name="Goesmann A.G."/>
            <person name="Hartmann A.H."/>
            <person name="Borriss R.B."/>
            <person name="Grosch R.G."/>
            <person name="Puehler A.P."/>
            <person name="Schlueter A.S."/>
        </authorList>
    </citation>
    <scope>NUCLEOTIDE SEQUENCE [LARGE SCALE GENOMIC DNA]</scope>
    <source>
        <strain evidence="3">AG1-IB / isolate 7/3/14</strain>
    </source>
</reference>
<comment type="caution">
    <text evidence="2">The sequence shown here is derived from an EMBL/GenBank/DDBJ whole genome shotgun (WGS) entry which is preliminary data.</text>
</comment>
<evidence type="ECO:0000313" key="2">
    <source>
        <dbReference type="EMBL" id="CCO33548.1"/>
    </source>
</evidence>
<proteinExistence type="predicted"/>
<dbReference type="HOGENOM" id="CLU_2211770_0_0_1"/>
<organism evidence="2 3">
    <name type="scientific">Thanatephorus cucumeris (strain AG1-IB / isolate 7/3/14)</name>
    <name type="common">Lettuce bottom rot fungus</name>
    <name type="synonym">Rhizoctonia solani</name>
    <dbReference type="NCBI Taxonomy" id="1108050"/>
    <lineage>
        <taxon>Eukaryota</taxon>
        <taxon>Fungi</taxon>
        <taxon>Dikarya</taxon>
        <taxon>Basidiomycota</taxon>
        <taxon>Agaricomycotina</taxon>
        <taxon>Agaricomycetes</taxon>
        <taxon>Cantharellales</taxon>
        <taxon>Ceratobasidiaceae</taxon>
        <taxon>Rhizoctonia</taxon>
        <taxon>Rhizoctonia solani AG-1</taxon>
    </lineage>
</organism>
<dbReference type="AlphaFoldDB" id="M5C0R8"/>
<dbReference type="Proteomes" id="UP000012065">
    <property type="component" value="Unassembled WGS sequence"/>
</dbReference>
<name>M5C0R8_THACB</name>
<feature type="signal peptide" evidence="1">
    <location>
        <begin position="1"/>
        <end position="23"/>
    </location>
</feature>
<evidence type="ECO:0000313" key="3">
    <source>
        <dbReference type="Proteomes" id="UP000012065"/>
    </source>
</evidence>
<gene>
    <name evidence="2" type="ORF">BN14_07631</name>
</gene>
<protein>
    <submittedName>
        <fullName evidence="2">Uncharacterized protein</fullName>
    </submittedName>
</protein>